<comment type="caution">
    <text evidence="1">The sequence shown here is derived from an EMBL/GenBank/DDBJ whole genome shotgun (WGS) entry which is preliminary data.</text>
</comment>
<organism evidence="1">
    <name type="scientific">marine sediment metagenome</name>
    <dbReference type="NCBI Taxonomy" id="412755"/>
    <lineage>
        <taxon>unclassified sequences</taxon>
        <taxon>metagenomes</taxon>
        <taxon>ecological metagenomes</taxon>
    </lineage>
</organism>
<gene>
    <name evidence="1" type="ORF">LCGC14_2179040</name>
</gene>
<protein>
    <submittedName>
        <fullName evidence="1">Uncharacterized protein</fullName>
    </submittedName>
</protein>
<proteinExistence type="predicted"/>
<dbReference type="EMBL" id="LAZR01028295">
    <property type="protein sequence ID" value="KKL63050.1"/>
    <property type="molecule type" value="Genomic_DNA"/>
</dbReference>
<reference evidence="1" key="1">
    <citation type="journal article" date="2015" name="Nature">
        <title>Complex archaea that bridge the gap between prokaryotes and eukaryotes.</title>
        <authorList>
            <person name="Spang A."/>
            <person name="Saw J.H."/>
            <person name="Jorgensen S.L."/>
            <person name="Zaremba-Niedzwiedzka K."/>
            <person name="Martijn J."/>
            <person name="Lind A.E."/>
            <person name="van Eijk R."/>
            <person name="Schleper C."/>
            <person name="Guy L."/>
            <person name="Ettema T.J."/>
        </authorList>
    </citation>
    <scope>NUCLEOTIDE SEQUENCE</scope>
</reference>
<name>A0A0F9G0C9_9ZZZZ</name>
<sequence length="184" mass="20727">MKKKQFFIVFSIMLLSLVFMAETCDSNDKNTAETKQAAQTEQILDEVNREIGLPNMVNFQQKKLMKMVYELSDRTDLVCYAYLQSEYSGKLVYIGRCIGFGVPFSAQYTNPFKVIDPDHIPGQDYSTSEGTPVVIPQADPNALYMPTSSSATWLLMVNPETNEPAPVFIEPLLTVSPFPLHNIK</sequence>
<accession>A0A0F9G0C9</accession>
<evidence type="ECO:0000313" key="1">
    <source>
        <dbReference type="EMBL" id="KKL63050.1"/>
    </source>
</evidence>
<dbReference type="AlphaFoldDB" id="A0A0F9G0C9"/>